<accession>A0ABS7L1Q9</accession>
<proteinExistence type="predicted"/>
<name>A0ABS7L1Q9_CLOSR</name>
<dbReference type="RefSeq" id="WP_221861992.1">
    <property type="nucleotide sequence ID" value="NZ_JAIKTU010000013.1"/>
</dbReference>
<comment type="caution">
    <text evidence="2">The sequence shown here is derived from an EMBL/GenBank/DDBJ whole genome shotgun (WGS) entry which is preliminary data.</text>
</comment>
<protein>
    <submittedName>
        <fullName evidence="2">DUF1540 domain-containing protein</fullName>
    </submittedName>
</protein>
<evidence type="ECO:0000259" key="1">
    <source>
        <dbReference type="Pfam" id="PF07561"/>
    </source>
</evidence>
<keyword evidence="3" id="KW-1185">Reference proteome</keyword>
<dbReference type="Proteomes" id="UP001299068">
    <property type="component" value="Unassembled WGS sequence"/>
</dbReference>
<gene>
    <name evidence="2" type="ORF">K5V21_15085</name>
</gene>
<dbReference type="Pfam" id="PF07561">
    <property type="entry name" value="DUF1540"/>
    <property type="match status" value="2"/>
</dbReference>
<feature type="domain" description="DUF1540" evidence="1">
    <location>
        <begin position="79"/>
        <end position="117"/>
    </location>
</feature>
<evidence type="ECO:0000313" key="2">
    <source>
        <dbReference type="EMBL" id="MBY0756772.1"/>
    </source>
</evidence>
<feature type="domain" description="DUF1540" evidence="1">
    <location>
        <begin position="5"/>
        <end position="42"/>
    </location>
</feature>
<dbReference type="EMBL" id="JAIKTU010000013">
    <property type="protein sequence ID" value="MBY0756772.1"/>
    <property type="molecule type" value="Genomic_DNA"/>
</dbReference>
<dbReference type="InterPro" id="IPR011437">
    <property type="entry name" value="DUF1540"/>
</dbReference>
<reference evidence="2 3" key="1">
    <citation type="journal article" date="2021" name="Cell Host Microbe">
        <title>in vivo commensal control of Clostridioides difficile virulence.</title>
        <authorList>
            <person name="Girinathan B.P."/>
            <person name="Dibenedetto N."/>
            <person name="Worley J.N."/>
            <person name="Peltier J."/>
            <person name="Arrieta-Ortiz M.L."/>
            <person name="Rupa Christinal Immanuel S."/>
            <person name="Lavin R."/>
            <person name="Delaney M.L."/>
            <person name="Cummins C."/>
            <person name="Hoffmann M."/>
            <person name="Luo Y."/>
            <person name="Gonzalez-Escalona N."/>
            <person name="Allard M."/>
            <person name="Onderdonk A.B."/>
            <person name="Gerber G.K."/>
            <person name="Sonenshein A.L."/>
            <person name="Baliga N."/>
            <person name="Dupuy B."/>
            <person name="Bry L."/>
        </authorList>
    </citation>
    <scope>NUCLEOTIDE SEQUENCE [LARGE SCALE GENOMIC DNA]</scope>
    <source>
        <strain evidence="2 3">DSM 599</strain>
    </source>
</reference>
<organism evidence="2 3">
    <name type="scientific">Clostridium sardiniense</name>
    <name type="common">Clostridium absonum</name>
    <dbReference type="NCBI Taxonomy" id="29369"/>
    <lineage>
        <taxon>Bacteria</taxon>
        <taxon>Bacillati</taxon>
        <taxon>Bacillota</taxon>
        <taxon>Clostridia</taxon>
        <taxon>Eubacteriales</taxon>
        <taxon>Clostridiaceae</taxon>
        <taxon>Clostridium</taxon>
    </lineage>
</organism>
<sequence>MNTLGCTAHNCVNNEGGLCGAEYILVEGDSAYTSSQTYCSNFRIDTIANEVKAVTNTDFFGEIMQILSGPGEVKFSPNVSCSARKCFYNGDGKCEARNLIIVGNMPRESAETQCETFIESY</sequence>
<evidence type="ECO:0000313" key="3">
    <source>
        <dbReference type="Proteomes" id="UP001299068"/>
    </source>
</evidence>